<evidence type="ECO:0000256" key="2">
    <source>
        <dbReference type="ARBA" id="ARBA00023015"/>
    </source>
</evidence>
<dbReference type="InterPro" id="IPR039425">
    <property type="entry name" value="RNA_pol_sigma-70-like"/>
</dbReference>
<dbReference type="EMBL" id="VBPA01000350">
    <property type="protein sequence ID" value="TMQ69027.1"/>
    <property type="molecule type" value="Genomic_DNA"/>
</dbReference>
<dbReference type="InterPro" id="IPR013325">
    <property type="entry name" value="RNA_pol_sigma_r2"/>
</dbReference>
<evidence type="ECO:0000313" key="7">
    <source>
        <dbReference type="Proteomes" id="UP000319836"/>
    </source>
</evidence>
<dbReference type="InterPro" id="IPR014284">
    <property type="entry name" value="RNA_pol_sigma-70_dom"/>
</dbReference>
<gene>
    <name evidence="6" type="ORF">E6K80_13100</name>
</gene>
<proteinExistence type="inferred from homology"/>
<dbReference type="InterPro" id="IPR013324">
    <property type="entry name" value="RNA_pol_sigma_r3/r4-like"/>
</dbReference>
<dbReference type="Pfam" id="PF07638">
    <property type="entry name" value="Sigma70_ECF"/>
    <property type="match status" value="1"/>
</dbReference>
<reference evidence="6 7" key="1">
    <citation type="journal article" date="2019" name="Nat. Microbiol.">
        <title>Mediterranean grassland soil C-N compound turnover is dependent on rainfall and depth, and is mediated by genomically divergent microorganisms.</title>
        <authorList>
            <person name="Diamond S."/>
            <person name="Andeer P.F."/>
            <person name="Li Z."/>
            <person name="Crits-Christoph A."/>
            <person name="Burstein D."/>
            <person name="Anantharaman K."/>
            <person name="Lane K.R."/>
            <person name="Thomas B.C."/>
            <person name="Pan C."/>
            <person name="Northen T.R."/>
            <person name="Banfield J.F."/>
        </authorList>
    </citation>
    <scope>NUCLEOTIDE SEQUENCE [LARGE SCALE GENOMIC DNA]</scope>
    <source>
        <strain evidence="6">WS_10</strain>
    </source>
</reference>
<evidence type="ECO:0000259" key="5">
    <source>
        <dbReference type="Pfam" id="PF07638"/>
    </source>
</evidence>
<evidence type="ECO:0000256" key="4">
    <source>
        <dbReference type="ARBA" id="ARBA00023163"/>
    </source>
</evidence>
<name>A0A538TZE7_UNCEI</name>
<organism evidence="6 7">
    <name type="scientific">Eiseniibacteriota bacterium</name>
    <dbReference type="NCBI Taxonomy" id="2212470"/>
    <lineage>
        <taxon>Bacteria</taxon>
        <taxon>Candidatus Eiseniibacteriota</taxon>
    </lineage>
</organism>
<evidence type="ECO:0000256" key="3">
    <source>
        <dbReference type="ARBA" id="ARBA00023082"/>
    </source>
</evidence>
<evidence type="ECO:0000313" key="6">
    <source>
        <dbReference type="EMBL" id="TMQ69027.1"/>
    </source>
</evidence>
<dbReference type="InterPro" id="IPR053812">
    <property type="entry name" value="HTH_Sigma70_ECF-like"/>
</dbReference>
<dbReference type="SUPFAM" id="SSF88946">
    <property type="entry name" value="Sigma2 domain of RNA polymerase sigma factors"/>
    <property type="match status" value="1"/>
</dbReference>
<dbReference type="Gene3D" id="1.10.10.10">
    <property type="entry name" value="Winged helix-like DNA-binding domain superfamily/Winged helix DNA-binding domain"/>
    <property type="match status" value="1"/>
</dbReference>
<dbReference type="PANTHER" id="PTHR43133:SF39">
    <property type="entry name" value="SIMILAR TO RNA POLYMERASE SIGMA-E FACTOR"/>
    <property type="match status" value="1"/>
</dbReference>
<comment type="caution">
    <text evidence="6">The sequence shown here is derived from an EMBL/GenBank/DDBJ whole genome shotgun (WGS) entry which is preliminary data.</text>
</comment>
<dbReference type="Proteomes" id="UP000319836">
    <property type="component" value="Unassembled WGS sequence"/>
</dbReference>
<dbReference type="GO" id="GO:0006352">
    <property type="term" value="P:DNA-templated transcription initiation"/>
    <property type="evidence" value="ECO:0007669"/>
    <property type="project" value="InterPro"/>
</dbReference>
<dbReference type="SUPFAM" id="SSF88659">
    <property type="entry name" value="Sigma3 and sigma4 domains of RNA polymerase sigma factors"/>
    <property type="match status" value="1"/>
</dbReference>
<keyword evidence="2" id="KW-0805">Transcription regulation</keyword>
<comment type="similarity">
    <text evidence="1">Belongs to the sigma-70 factor family. ECF subfamily.</text>
</comment>
<keyword evidence="4" id="KW-0804">Transcription</keyword>
<dbReference type="PANTHER" id="PTHR43133">
    <property type="entry name" value="RNA POLYMERASE ECF-TYPE SIGMA FACTO"/>
    <property type="match status" value="1"/>
</dbReference>
<sequence length="186" mass="21061">MATPKRATELLLSLRNGDKEALNELVPLVYDELRSIARHKLRFEARGHSLNTTALVHEAYLKLFQLDRLQWESRAHFLAIAAQAMRNILVSHARARKRVKRGGGVVPAPLDEAVELPVKEAERILELDQALERLTALNPRHARMVECRFFGGMTIEETALALDVSPATAKRDWSVLRLWLGRELTA</sequence>
<dbReference type="AlphaFoldDB" id="A0A538TZE7"/>
<keyword evidence="3" id="KW-0731">Sigma factor</keyword>
<dbReference type="InterPro" id="IPR011517">
    <property type="entry name" value="RNA_pol_sigma70_ECF-like"/>
</dbReference>
<dbReference type="NCBIfam" id="TIGR02999">
    <property type="entry name" value="Sig-70_X6"/>
    <property type="match status" value="1"/>
</dbReference>
<feature type="domain" description="RNA polymerase sigma-70 ECF-like HTH" evidence="5">
    <location>
        <begin position="7"/>
        <end position="185"/>
    </location>
</feature>
<dbReference type="Gene3D" id="1.10.1740.10">
    <property type="match status" value="1"/>
</dbReference>
<protein>
    <submittedName>
        <fullName evidence="6">Sigma-70 family RNA polymerase sigma factor</fullName>
    </submittedName>
</protein>
<accession>A0A538TZE7</accession>
<dbReference type="InterPro" id="IPR036388">
    <property type="entry name" value="WH-like_DNA-bd_sf"/>
</dbReference>
<dbReference type="GO" id="GO:0016987">
    <property type="term" value="F:sigma factor activity"/>
    <property type="evidence" value="ECO:0007669"/>
    <property type="project" value="UniProtKB-KW"/>
</dbReference>
<dbReference type="NCBIfam" id="TIGR02937">
    <property type="entry name" value="sigma70-ECF"/>
    <property type="match status" value="1"/>
</dbReference>
<evidence type="ECO:0000256" key="1">
    <source>
        <dbReference type="ARBA" id="ARBA00010641"/>
    </source>
</evidence>